<evidence type="ECO:0000256" key="3">
    <source>
        <dbReference type="ARBA" id="ARBA00022475"/>
    </source>
</evidence>
<evidence type="ECO:0000313" key="9">
    <source>
        <dbReference type="EMBL" id="CAB4809937.1"/>
    </source>
</evidence>
<evidence type="ECO:0000259" key="8">
    <source>
        <dbReference type="PROSITE" id="PS50928"/>
    </source>
</evidence>
<dbReference type="Gene3D" id="1.10.3720.10">
    <property type="entry name" value="MetI-like"/>
    <property type="match status" value="1"/>
</dbReference>
<dbReference type="InterPro" id="IPR000515">
    <property type="entry name" value="MetI-like"/>
</dbReference>
<organism evidence="9">
    <name type="scientific">freshwater metagenome</name>
    <dbReference type="NCBI Taxonomy" id="449393"/>
    <lineage>
        <taxon>unclassified sequences</taxon>
        <taxon>metagenomes</taxon>
        <taxon>ecological metagenomes</taxon>
    </lineage>
</organism>
<feature type="transmembrane region" description="Helical" evidence="7">
    <location>
        <begin position="71"/>
        <end position="93"/>
    </location>
</feature>
<protein>
    <submittedName>
        <fullName evidence="9">Unannotated protein</fullName>
    </submittedName>
</protein>
<dbReference type="PROSITE" id="PS50928">
    <property type="entry name" value="ABC_TM1"/>
    <property type="match status" value="1"/>
</dbReference>
<comment type="subcellular location">
    <subcellularLocation>
        <location evidence="1">Cell membrane</location>
        <topology evidence="1">Multi-pass membrane protein</topology>
    </subcellularLocation>
</comment>
<reference evidence="9" key="1">
    <citation type="submission" date="2020-05" db="EMBL/GenBank/DDBJ databases">
        <authorList>
            <person name="Chiriac C."/>
            <person name="Salcher M."/>
            <person name="Ghai R."/>
            <person name="Kavagutti S V."/>
        </authorList>
    </citation>
    <scope>NUCLEOTIDE SEQUENCE</scope>
</reference>
<dbReference type="GO" id="GO:0005886">
    <property type="term" value="C:plasma membrane"/>
    <property type="evidence" value="ECO:0007669"/>
    <property type="project" value="UniProtKB-SubCell"/>
</dbReference>
<feature type="transmembrane region" description="Helical" evidence="7">
    <location>
        <begin position="231"/>
        <end position="255"/>
    </location>
</feature>
<evidence type="ECO:0000256" key="2">
    <source>
        <dbReference type="ARBA" id="ARBA00022448"/>
    </source>
</evidence>
<sequence length="272" mass="28833">MNKNRNLLFGICLVAFSSAMSLLSVLWTPYDPLEINPDISLAKPSWSHLLGTDVLGRDVLSNLLAGSRTTLITAFLVVIITMFLGGTTGTGAALSPRWFNRTAIYSIDIVLALPAVLFAIVLAAIHGPSTFTAVIAISIATSAAVAQVTRREVAVVLNSDFVLAAKACNSSKLRIVRQHILPNIRASLFIQASGAAAIAILAESTLSYLGLGTTPPAPSWGRMLASSQQYLLIDPVVALWPGLAIIITVLGFNLLGDGLRETLDPTLRKSKS</sequence>
<name>A0A6J6YXC7_9ZZZZ</name>
<dbReference type="GO" id="GO:0055085">
    <property type="term" value="P:transmembrane transport"/>
    <property type="evidence" value="ECO:0007669"/>
    <property type="project" value="InterPro"/>
</dbReference>
<keyword evidence="2" id="KW-0813">Transport</keyword>
<feature type="transmembrane region" description="Helical" evidence="7">
    <location>
        <begin position="188"/>
        <end position="211"/>
    </location>
</feature>
<gene>
    <name evidence="9" type="ORF">UFOPK3026_01039</name>
</gene>
<feature type="transmembrane region" description="Helical" evidence="7">
    <location>
        <begin position="131"/>
        <end position="149"/>
    </location>
</feature>
<evidence type="ECO:0000256" key="6">
    <source>
        <dbReference type="ARBA" id="ARBA00023136"/>
    </source>
</evidence>
<dbReference type="InterPro" id="IPR035906">
    <property type="entry name" value="MetI-like_sf"/>
</dbReference>
<dbReference type="SUPFAM" id="SSF161098">
    <property type="entry name" value="MetI-like"/>
    <property type="match status" value="1"/>
</dbReference>
<keyword evidence="6 7" id="KW-0472">Membrane</keyword>
<dbReference type="PANTHER" id="PTHR43386:SF25">
    <property type="entry name" value="PEPTIDE ABC TRANSPORTER PERMEASE PROTEIN"/>
    <property type="match status" value="1"/>
</dbReference>
<feature type="domain" description="ABC transmembrane type-1" evidence="8">
    <location>
        <begin position="67"/>
        <end position="256"/>
    </location>
</feature>
<dbReference type="Pfam" id="PF00528">
    <property type="entry name" value="BPD_transp_1"/>
    <property type="match status" value="1"/>
</dbReference>
<dbReference type="CDD" id="cd06261">
    <property type="entry name" value="TM_PBP2"/>
    <property type="match status" value="1"/>
</dbReference>
<dbReference type="PANTHER" id="PTHR43386">
    <property type="entry name" value="OLIGOPEPTIDE TRANSPORT SYSTEM PERMEASE PROTEIN APPC"/>
    <property type="match status" value="1"/>
</dbReference>
<feature type="transmembrane region" description="Helical" evidence="7">
    <location>
        <begin position="7"/>
        <end position="27"/>
    </location>
</feature>
<dbReference type="InterPro" id="IPR050366">
    <property type="entry name" value="BP-dependent_transpt_permease"/>
</dbReference>
<evidence type="ECO:0000256" key="1">
    <source>
        <dbReference type="ARBA" id="ARBA00004651"/>
    </source>
</evidence>
<proteinExistence type="predicted"/>
<keyword evidence="5 7" id="KW-1133">Transmembrane helix</keyword>
<keyword evidence="4 7" id="KW-0812">Transmembrane</keyword>
<evidence type="ECO:0000256" key="4">
    <source>
        <dbReference type="ARBA" id="ARBA00022692"/>
    </source>
</evidence>
<evidence type="ECO:0000256" key="7">
    <source>
        <dbReference type="SAM" id="Phobius"/>
    </source>
</evidence>
<feature type="transmembrane region" description="Helical" evidence="7">
    <location>
        <begin position="105"/>
        <end position="125"/>
    </location>
</feature>
<evidence type="ECO:0000256" key="5">
    <source>
        <dbReference type="ARBA" id="ARBA00022989"/>
    </source>
</evidence>
<dbReference type="AlphaFoldDB" id="A0A6J6YXC7"/>
<accession>A0A6J6YXC7</accession>
<dbReference type="EMBL" id="CAFAAP010000158">
    <property type="protein sequence ID" value="CAB4809937.1"/>
    <property type="molecule type" value="Genomic_DNA"/>
</dbReference>
<keyword evidence="3" id="KW-1003">Cell membrane</keyword>